<evidence type="ECO:0000256" key="4">
    <source>
        <dbReference type="ARBA" id="ARBA00023136"/>
    </source>
</evidence>
<evidence type="ECO:0000256" key="8">
    <source>
        <dbReference type="SAM" id="SignalP"/>
    </source>
</evidence>
<keyword evidence="5 10" id="KW-0675">Receptor</keyword>
<dbReference type="CDD" id="cd13953">
    <property type="entry name" value="7tm_classC_mGluR-like"/>
    <property type="match status" value="1"/>
</dbReference>
<comment type="caution">
    <text evidence="10">The sequence shown here is derived from an EMBL/GenBank/DDBJ whole genome shotgun (WGS) entry which is preliminary data.</text>
</comment>
<feature type="transmembrane region" description="Helical" evidence="7">
    <location>
        <begin position="2059"/>
        <end position="2079"/>
    </location>
</feature>
<keyword evidence="6" id="KW-0325">Glycoprotein</keyword>
<dbReference type="Pfam" id="PF01094">
    <property type="entry name" value="ANF_receptor"/>
    <property type="match status" value="4"/>
</dbReference>
<evidence type="ECO:0000256" key="6">
    <source>
        <dbReference type="ARBA" id="ARBA00023180"/>
    </source>
</evidence>
<feature type="transmembrane region" description="Helical" evidence="7">
    <location>
        <begin position="2091"/>
        <end position="2112"/>
    </location>
</feature>
<evidence type="ECO:0000313" key="10">
    <source>
        <dbReference type="EMBL" id="KAF8796077.1"/>
    </source>
</evidence>
<name>A0A8T0FY96_ARGBR</name>
<keyword evidence="3 7" id="KW-1133">Transmembrane helix</keyword>
<evidence type="ECO:0000259" key="9">
    <source>
        <dbReference type="PROSITE" id="PS50259"/>
    </source>
</evidence>
<dbReference type="PRINTS" id="PR00248">
    <property type="entry name" value="GPCRMGR"/>
</dbReference>
<evidence type="ECO:0000256" key="1">
    <source>
        <dbReference type="ARBA" id="ARBA00004141"/>
    </source>
</evidence>
<dbReference type="InterPro" id="IPR001828">
    <property type="entry name" value="ANF_lig-bd_rcpt"/>
</dbReference>
<dbReference type="Pfam" id="PF00003">
    <property type="entry name" value="7tm_3"/>
    <property type="match status" value="1"/>
</dbReference>
<dbReference type="PROSITE" id="PS50259">
    <property type="entry name" value="G_PROTEIN_RECEP_F3_4"/>
    <property type="match status" value="1"/>
</dbReference>
<keyword evidence="2 7" id="KW-0812">Transmembrane</keyword>
<feature type="transmembrane region" description="Helical" evidence="7">
    <location>
        <begin position="2133"/>
        <end position="2156"/>
    </location>
</feature>
<protein>
    <submittedName>
        <fullName evidence="10">Metabotropic glutamate receptor 3 like protein</fullName>
    </submittedName>
</protein>
<evidence type="ECO:0000256" key="2">
    <source>
        <dbReference type="ARBA" id="ARBA00022692"/>
    </source>
</evidence>
<dbReference type="InterPro" id="IPR050726">
    <property type="entry name" value="mGluR"/>
</dbReference>
<dbReference type="InterPro" id="IPR017978">
    <property type="entry name" value="GPCR_3_C"/>
</dbReference>
<dbReference type="GO" id="GO:0016020">
    <property type="term" value="C:membrane"/>
    <property type="evidence" value="ECO:0007669"/>
    <property type="project" value="UniProtKB-SubCell"/>
</dbReference>
<dbReference type="GO" id="GO:0004930">
    <property type="term" value="F:G protein-coupled receptor activity"/>
    <property type="evidence" value="ECO:0007669"/>
    <property type="project" value="InterPro"/>
</dbReference>
<dbReference type="Gene3D" id="3.40.50.2300">
    <property type="match status" value="8"/>
</dbReference>
<organism evidence="10 11">
    <name type="scientific">Argiope bruennichi</name>
    <name type="common">Wasp spider</name>
    <name type="synonym">Aranea bruennichi</name>
    <dbReference type="NCBI Taxonomy" id="94029"/>
    <lineage>
        <taxon>Eukaryota</taxon>
        <taxon>Metazoa</taxon>
        <taxon>Ecdysozoa</taxon>
        <taxon>Arthropoda</taxon>
        <taxon>Chelicerata</taxon>
        <taxon>Arachnida</taxon>
        <taxon>Araneae</taxon>
        <taxon>Araneomorphae</taxon>
        <taxon>Entelegynae</taxon>
        <taxon>Araneoidea</taxon>
        <taxon>Araneidae</taxon>
        <taxon>Argiope</taxon>
    </lineage>
</organism>
<reference evidence="10" key="2">
    <citation type="submission" date="2020-06" db="EMBL/GenBank/DDBJ databases">
        <authorList>
            <person name="Sheffer M."/>
        </authorList>
    </citation>
    <scope>NUCLEOTIDE SEQUENCE</scope>
</reference>
<feature type="transmembrane region" description="Helical" evidence="7">
    <location>
        <begin position="2023"/>
        <end position="2047"/>
    </location>
</feature>
<reference evidence="10" key="1">
    <citation type="journal article" date="2020" name="bioRxiv">
        <title>Chromosome-level reference genome of the European wasp spider Argiope bruennichi: a resource for studies on range expansion and evolutionary adaptation.</title>
        <authorList>
            <person name="Sheffer M.M."/>
            <person name="Hoppe A."/>
            <person name="Krehenwinkel H."/>
            <person name="Uhl G."/>
            <person name="Kuss A.W."/>
            <person name="Jensen L."/>
            <person name="Jensen C."/>
            <person name="Gillespie R.G."/>
            <person name="Hoff K.J."/>
            <person name="Prost S."/>
        </authorList>
    </citation>
    <scope>NUCLEOTIDE SEQUENCE</scope>
</reference>
<keyword evidence="4 7" id="KW-0472">Membrane</keyword>
<evidence type="ECO:0000256" key="7">
    <source>
        <dbReference type="SAM" id="Phobius"/>
    </source>
</evidence>
<dbReference type="InterPro" id="IPR028082">
    <property type="entry name" value="Peripla_BP_I"/>
</dbReference>
<feature type="signal peptide" evidence="8">
    <location>
        <begin position="1"/>
        <end position="28"/>
    </location>
</feature>
<dbReference type="EMBL" id="JABXBU010000001">
    <property type="protein sequence ID" value="KAF8796077.1"/>
    <property type="molecule type" value="Genomic_DNA"/>
</dbReference>
<sequence>MNSIKIDKMAKTKWKYLLLFVLINLVQSQDLLTETCPNPESNFAQIEPDADVVVGAVLQMHEAGQGVFGCGQPSTEGVQYYESFRWAINALNQKSGEVAGVTVSDSFIPGVKIGLQVYDSCGHKELAMRYMTELFPIMKSGSLECSDSKDNSTSIIGMVDMSSSLTDSRVAETAGRYIIPVIPLKQETAVPPEQLAKVLAEVVHDMDWERVAILHADDEYSIFVTKVFSQIAKTGYPCISSIRSLPISRDEKREKNIDPKSYHRMLTSFVSKLTDKTGVLVIGHDETFKTVLKTFLESQASFSRLQWLFSWMPPFSKLDSFGSALNNKQIFSLSPFPSEIFAFEDYWRRLGDMASTYDANDRFFMEYAMFQKNCRISSYRSSTYNNIAVCENLVLKESPTDKLMRTARFLPALHSLYTFAHAYRKAWRDKCKDVPGMCLNLKRMTRREFVEMYLEPLEFEHSPQDRSPQGVHGQKTSLGASGEMEGMQLALNTFSFSQTDGLQFKQVLAYDSKEAKVLDASFRYIPSACPKGGCKDCISVRQSRFEDPYIGMPSITDYVTANQSDDISIPVLLPIHKSGQNPLECSEEINPQAVQDLEAALWTVDQINRDTEFLPEIRLSVVVVDTCSTPVQITQKLSNYLLDTKKKDLEDFSSDLAFVIDGSPEELAAASSIITPLNVTAISIADSIRQKGMNKHHLQVAIPFEKKTKATVDILQYLGWNYVIAIHDSDRRSNIMLETFKSYIKESEICIAVELTTSTVASDVEIDNLVKQVVSAKNKGARAVVIWTNEKSTRAFLKGVHRAVMAGQISRGDLVIISSGDWIVNLQSFKEFENEATGVIVLKTQQGEVEDFATYYQRLHPDSNRRNPWFHELWEQRRECTDRTCDTHSSPVEYAPSSSTVNMIQGLLAISAGLARLRNELCHPEPGLCPKMLQTPQLREHLFNYIRETASSRLDAKGEMFAFTKQGYGNLPIEIFNFRRAAGKNFVYQKVGTYDTHLNNLAEIVVYNSDGEEITVDKMTSECLSDCGVCEKRPTDFVILDSKDHLYLATSVDIHDSSSNPLTCGSTVTTSGLQTLEAFLWALDQINSNPQILPGINLGAIIFDTCSSKEKAARDVANFFSSSLSSTAPMHKLPSVNQILGLVATQTDNVIQPIIDVAMPFKMMTLAPRVTSTSFNDMEKYPSLLRPSLPNDIRAGALVDMLKHFKWDYVSVLYSDVAWKEMDLFKSFKVKAQAREVTFAVEEKISPSFPKAAMKILISKLQDKQKEGARVIVLFLNNNDSSELFAAVREELDAGRMEIGDFVWVTFESMDAFHKYPLVSLGAVMMQPGYSTVFPFKQYFSSLNPKNNSRNPWFRDYWEQVFKCHGATCDRTSQNLAEISLMQDASVAKVINSVLSVGVGLEALRQHLCPGLDRGLCPAMAEDPRLRDLLFNLTRENSFTGADGKLFKFTNRRFSANTLDVLNFRQVGSNAHAFVNVGTYSPDEGLSLNFSKIRTYNQFGKEISLYDIKSVCKNCKKDSIDKFTSTLQIVPKQDFSILAMMPVHRKGASFFDCGELRDDRMFHHLVGIAYAIDKINKNSTLMPGVEIGALVFDYCDRPQRGQDQIYSFFSKENSAGTALRIKPKSVLAAMTYGTEISKETSPIFDSLNVMQIASPIDRMDSDAFNDILYTAPSTMSQIQALLSILRKFNWMYVNIVYSNTDFGRSGYYQFAKEAKEVGACLAHVVLVEPHSKRDEILTNLQNGLNRDATVVISLVDDDQVVQNMVEAIKISTVLSKYMWIGTETWGNNPTVMDSLKDATFDAITLKLESHDMPDYRKFYESLTLWNHYPIPDAWFEEFWQHRFQCQLSNSNVKQIQYAHSCTGKEQLSSDELSQNEHVYQTVKTIQSITEGLHNYLNKKCPYGMAAMNIDDCGKDARTELQKEIQILLHGAYSDCEECSSSSTIFGYDVIQHSIAHNVSNVNNQIGSWKDGILFVEDNRIAFSGNIVPVSECKEDCGTCKNQLENKQSELIAEEPIYANFHTVWGIIVTALSILGILLVIICALYFLMSFPVTVGTTVLGYMILFGLLLLYAVNFAFVLTSTEGTCGIRRFGLGLAYAVIFSGMLVKVMNTWRLMGYNGSRILSDGTRLSSPAGLLVIAVGLVIIQIVLSSAWLILMPPKTGAYEQVWRCAPPTTFEEGLVVSLIYVMLLLAITTLFAILTWQCQDNNRESRWILACAILVAVVWMAWTILSTQLSPHYRDTTIAAANLVNATIIMIFLYLRKVYLYSKLTRQARDQDLKAHLQPTSYSHSIYGSSQKTFSTLAPVLYAGSQASLTTKKLYNGPSSRVELINCPEDNKSDSSGSVQVQATDLYPLDMYDGGSQFQPVTSLYGSNHTLVLDDTLTFRR</sequence>
<keyword evidence="11" id="KW-1185">Reference proteome</keyword>
<evidence type="ECO:0000313" key="11">
    <source>
        <dbReference type="Proteomes" id="UP000807504"/>
    </source>
</evidence>
<dbReference type="Proteomes" id="UP000807504">
    <property type="component" value="Unassembled WGS sequence"/>
</dbReference>
<feature type="transmembrane region" description="Helical" evidence="7">
    <location>
        <begin position="2243"/>
        <end position="2261"/>
    </location>
</feature>
<comment type="subcellular location">
    <subcellularLocation>
        <location evidence="1">Membrane</location>
        <topology evidence="1">Multi-pass membrane protein</topology>
    </subcellularLocation>
</comment>
<accession>A0A8T0FY96</accession>
<dbReference type="SUPFAM" id="SSF53822">
    <property type="entry name" value="Periplasmic binding protein-like I"/>
    <property type="match status" value="4"/>
</dbReference>
<dbReference type="PANTHER" id="PTHR24060">
    <property type="entry name" value="METABOTROPIC GLUTAMATE RECEPTOR"/>
    <property type="match status" value="1"/>
</dbReference>
<feature type="chain" id="PRO_5035739299" evidence="8">
    <location>
        <begin position="29"/>
        <end position="2387"/>
    </location>
</feature>
<feature type="transmembrane region" description="Helical" evidence="7">
    <location>
        <begin position="2180"/>
        <end position="2201"/>
    </location>
</feature>
<evidence type="ECO:0000256" key="5">
    <source>
        <dbReference type="ARBA" id="ARBA00023170"/>
    </source>
</evidence>
<evidence type="ECO:0000256" key="3">
    <source>
        <dbReference type="ARBA" id="ARBA00022989"/>
    </source>
</evidence>
<feature type="transmembrane region" description="Helical" evidence="7">
    <location>
        <begin position="2213"/>
        <end position="2231"/>
    </location>
</feature>
<proteinExistence type="predicted"/>
<gene>
    <name evidence="10" type="ORF">HNY73_000502</name>
</gene>
<feature type="domain" description="G-protein coupled receptors family 3 profile" evidence="9">
    <location>
        <begin position="2052"/>
        <end position="2266"/>
    </location>
</feature>
<keyword evidence="8" id="KW-0732">Signal</keyword>
<dbReference type="InterPro" id="IPR000337">
    <property type="entry name" value="GPCR_3"/>
</dbReference>